<dbReference type="InterPro" id="IPR052337">
    <property type="entry name" value="SAT4-like"/>
</dbReference>
<dbReference type="AlphaFoldDB" id="A0A6A5VBU4"/>
<evidence type="ECO:0000256" key="6">
    <source>
        <dbReference type="SAM" id="MobiDB-lite"/>
    </source>
</evidence>
<dbReference type="OrthoDB" id="5342292at2759"/>
<evidence type="ECO:0000256" key="2">
    <source>
        <dbReference type="ARBA" id="ARBA00022692"/>
    </source>
</evidence>
<feature type="transmembrane region" description="Helical" evidence="7">
    <location>
        <begin position="204"/>
        <end position="224"/>
    </location>
</feature>
<accession>A0A6A5VBU4</accession>
<dbReference type="Proteomes" id="UP000800036">
    <property type="component" value="Unassembled WGS sequence"/>
</dbReference>
<keyword evidence="4 7" id="KW-0472">Membrane</keyword>
<feature type="domain" description="Rhodopsin" evidence="8">
    <location>
        <begin position="28"/>
        <end position="266"/>
    </location>
</feature>
<feature type="transmembrane region" description="Helical" evidence="7">
    <location>
        <begin position="43"/>
        <end position="68"/>
    </location>
</feature>
<evidence type="ECO:0000256" key="5">
    <source>
        <dbReference type="ARBA" id="ARBA00038359"/>
    </source>
</evidence>
<evidence type="ECO:0000256" key="3">
    <source>
        <dbReference type="ARBA" id="ARBA00022989"/>
    </source>
</evidence>
<dbReference type="Pfam" id="PF20684">
    <property type="entry name" value="Fung_rhodopsin"/>
    <property type="match status" value="1"/>
</dbReference>
<protein>
    <recommendedName>
        <fullName evidence="8">Rhodopsin domain-containing protein</fullName>
    </recommendedName>
</protein>
<feature type="transmembrane region" description="Helical" evidence="7">
    <location>
        <begin position="120"/>
        <end position="145"/>
    </location>
</feature>
<feature type="region of interest" description="Disordered" evidence="6">
    <location>
        <begin position="276"/>
        <end position="303"/>
    </location>
</feature>
<feature type="transmembrane region" description="Helical" evidence="7">
    <location>
        <begin position="88"/>
        <end position="108"/>
    </location>
</feature>
<dbReference type="GO" id="GO:0016020">
    <property type="term" value="C:membrane"/>
    <property type="evidence" value="ECO:0007669"/>
    <property type="project" value="UniProtKB-SubCell"/>
</dbReference>
<evidence type="ECO:0000313" key="10">
    <source>
        <dbReference type="Proteomes" id="UP000800036"/>
    </source>
</evidence>
<keyword evidence="3 7" id="KW-1133">Transmembrane helix</keyword>
<evidence type="ECO:0000256" key="4">
    <source>
        <dbReference type="ARBA" id="ARBA00023136"/>
    </source>
</evidence>
<keyword evidence="10" id="KW-1185">Reference proteome</keyword>
<feature type="transmembrane region" description="Helical" evidence="7">
    <location>
        <begin position="236"/>
        <end position="261"/>
    </location>
</feature>
<evidence type="ECO:0000259" key="8">
    <source>
        <dbReference type="Pfam" id="PF20684"/>
    </source>
</evidence>
<dbReference type="InterPro" id="IPR049326">
    <property type="entry name" value="Rhodopsin_dom_fungi"/>
</dbReference>
<keyword evidence="2 7" id="KW-0812">Transmembrane</keyword>
<reference evidence="9" key="1">
    <citation type="journal article" date="2020" name="Stud. Mycol.">
        <title>101 Dothideomycetes genomes: a test case for predicting lifestyles and emergence of pathogens.</title>
        <authorList>
            <person name="Haridas S."/>
            <person name="Albert R."/>
            <person name="Binder M."/>
            <person name="Bloem J."/>
            <person name="Labutti K."/>
            <person name="Salamov A."/>
            <person name="Andreopoulos B."/>
            <person name="Baker S."/>
            <person name="Barry K."/>
            <person name="Bills G."/>
            <person name="Bluhm B."/>
            <person name="Cannon C."/>
            <person name="Castanera R."/>
            <person name="Culley D."/>
            <person name="Daum C."/>
            <person name="Ezra D."/>
            <person name="Gonzalez J."/>
            <person name="Henrissat B."/>
            <person name="Kuo A."/>
            <person name="Liang C."/>
            <person name="Lipzen A."/>
            <person name="Lutzoni F."/>
            <person name="Magnuson J."/>
            <person name="Mondo S."/>
            <person name="Nolan M."/>
            <person name="Ohm R."/>
            <person name="Pangilinan J."/>
            <person name="Park H.-J."/>
            <person name="Ramirez L."/>
            <person name="Alfaro M."/>
            <person name="Sun H."/>
            <person name="Tritt A."/>
            <person name="Yoshinaga Y."/>
            <person name="Zwiers L.-H."/>
            <person name="Turgeon B."/>
            <person name="Goodwin S."/>
            <person name="Spatafora J."/>
            <person name="Crous P."/>
            <person name="Grigoriev I."/>
        </authorList>
    </citation>
    <scope>NUCLEOTIDE SEQUENCE</scope>
    <source>
        <strain evidence="9">CBS 107.79</strain>
    </source>
</reference>
<name>A0A6A5VBU4_9PLEO</name>
<evidence type="ECO:0000256" key="1">
    <source>
        <dbReference type="ARBA" id="ARBA00004141"/>
    </source>
</evidence>
<evidence type="ECO:0000313" key="9">
    <source>
        <dbReference type="EMBL" id="KAF1970707.1"/>
    </source>
</evidence>
<feature type="transmembrane region" description="Helical" evidence="7">
    <location>
        <begin position="12"/>
        <end position="31"/>
    </location>
</feature>
<comment type="similarity">
    <text evidence="5">Belongs to the SAT4 family.</text>
</comment>
<gene>
    <name evidence="9" type="ORF">BU23DRAFT_556657</name>
</gene>
<comment type="subcellular location">
    <subcellularLocation>
        <location evidence="1">Membrane</location>
        <topology evidence="1">Multi-pass membrane protein</topology>
    </subcellularLocation>
</comment>
<evidence type="ECO:0000256" key="7">
    <source>
        <dbReference type="SAM" id="Phobius"/>
    </source>
</evidence>
<dbReference type="EMBL" id="ML976699">
    <property type="protein sequence ID" value="KAF1970707.1"/>
    <property type="molecule type" value="Genomic_DNA"/>
</dbReference>
<feature type="compositionally biased region" description="Polar residues" evidence="6">
    <location>
        <begin position="276"/>
        <end position="289"/>
    </location>
</feature>
<organism evidence="9 10">
    <name type="scientific">Bimuria novae-zelandiae CBS 107.79</name>
    <dbReference type="NCBI Taxonomy" id="1447943"/>
    <lineage>
        <taxon>Eukaryota</taxon>
        <taxon>Fungi</taxon>
        <taxon>Dikarya</taxon>
        <taxon>Ascomycota</taxon>
        <taxon>Pezizomycotina</taxon>
        <taxon>Dothideomycetes</taxon>
        <taxon>Pleosporomycetidae</taxon>
        <taxon>Pleosporales</taxon>
        <taxon>Massarineae</taxon>
        <taxon>Didymosphaeriaceae</taxon>
        <taxon>Bimuria</taxon>
    </lineage>
</organism>
<dbReference type="PANTHER" id="PTHR33048:SF129">
    <property type="entry name" value="INTEGRAL MEMBRANE PROTEIN-RELATED"/>
    <property type="match status" value="1"/>
</dbReference>
<dbReference type="PANTHER" id="PTHR33048">
    <property type="entry name" value="PTH11-LIKE INTEGRAL MEMBRANE PROTEIN (AFU_ORTHOLOGUE AFUA_5G11245)"/>
    <property type="match status" value="1"/>
</dbReference>
<proteinExistence type="inferred from homology"/>
<sequence length="325" mass="36816">MDPPSLLNEVVVATAIVQIVTLLFILIRFYENLYSRQLRAEDYFSYGAWGALIAQAILLCINTVEGIASHMWDVPVSVLIEGSRRYNYIFMCYTISGGFAKATVFMQFKRIFTSPRIQDEVYWVITVSVVLNAVAYTIFLFLYVFTCLPRERIWNPTVEGRCMDSNRLNVAIGGLNVLSDVEAFLVPVWAVWKLKMDVKKKISILAVFAAGALAVAVGLIGLYYRVLILERPDSTWLLMQTGLICEGELGIVIVVGCCPYIPRIIHRHRRSQNLASHYGSNNSRKQNGRNVPGKVPTGWSFPKIPVRTSASRQEIKQSWWPKRDV</sequence>